<dbReference type="InterPro" id="IPR011992">
    <property type="entry name" value="EF-hand-dom_pair"/>
</dbReference>
<dbReference type="GO" id="GO:0005509">
    <property type="term" value="F:calcium ion binding"/>
    <property type="evidence" value="ECO:0007669"/>
    <property type="project" value="InterPro"/>
</dbReference>
<feature type="compositionally biased region" description="Basic and acidic residues" evidence="2">
    <location>
        <begin position="376"/>
        <end position="451"/>
    </location>
</feature>
<dbReference type="InterPro" id="IPR045353">
    <property type="entry name" value="LAIKA"/>
</dbReference>
<dbReference type="PANTHER" id="PTHR14304:SF11">
    <property type="entry name" value="SAP DOMAIN-CONTAINING PROTEIN"/>
    <property type="match status" value="1"/>
</dbReference>
<sequence length="1403" mass="157210">MNVVMIGIVVTVMMVTIDGGDGSCDVTLLGVSSLRSSAVNNKALCFSALCPDLVYINGELLHKPLLGHGYSGSSAGGPERSSQLPTGSRHSSMLGPPQDAEMSAYTTHGHHPSTVPNYGGQYSSVYGSTAQQMPTAGGKGSASSALESRSGFGVDSPKFMAGDYVSSSSHGYGHKAEQQYSDRITDYPTLDRHQYVERHSSYGGRDLTSEQASRYPDSISFGLKHQAERYEHMDQASIIRQEQILKSQALQSPTVDGGSRQVEYLAARSAAVCHAVQDPISYSGRIDSGPRTLSTLLAGQHAPSILGAAPQRAVEDVMYVQNSTNPGYGVSLPPGRDYGIGKGLHATSVDPDYPSSVLAHAGHSRLDDYKDVYSRELERREKDRHSSREREKDRERAKDRERERDRDRERERERERDRERERERDRERERERQRQRERDRERALERKEKEKDHKRKRGAEVKHDRTPPRSSRDRRGSSLSKDSKSTRRESPRPDVLHRHHTPVKRREYFCKVYSSSLVEIERDYLSLDRRYPRLFISPECSKVVVNWPKGNLKLSLHTPVSFEHDFVEGDAATALKRLSSKPSAGEPEKSEPGTTIWNAKVILMSGLSRNSLEELSSDRNYDDRIPHVCNLLRFAVLKLENSLMTIGGQWDSVDGGDPSCDDSSLIQTALRHAKDIANLDLKNCQQWNRFLEIHYERVGKDGRFSHKEVTVYFVPDLSECLPSLESWREHWSTKKKAIAEREKELALRKEKSGEKESQKDAKQGPRSERNSTAGLSAEGSKKENDGRLKENIADKEGSEKKVGESKQAFETCKVVNDNAELNPGKSAAIETDGSAKSVKKRIIKRIVKQKVSNKKDLETTQKVKDKVDSKETGEGNMSAEIASPLGESATPPVKTFTRKKIVKKVPMVKTPTEDGLKPPDIGIVKEAESSEDKVNSKTGGDSTSVKQDAVVKQDTVVKKTVKRKIIKRVPKRKAASTDTNNGVTGVGSLKDDVKEEKLVQAKSEVQNVGNNNAENAVCVNVVNQEQKVSPKTKSKIADVKQETKEEINLDGSKKVSKTDKLKGKEDPKETGKKDKDGKILSKSKSTKEIKEKRSEDPPRHPGFFLQTKGSKDMKLRSLSLSLDSLLDYTDKDIEESRFELSLVAESLYEMVYYNMASRLLPFLQKLRSKFLIKRNQQKRQREESSKKKGVEKSAKRAKTDERTEDAKSVKTESDGKHDQEDEKSPVKEEVTSLNNAEETMIPDEDANDDSEMDEDPEEDPEEESEMQETSPQDGHAKEAKENAEEVRTDADTGGERTGNSKDGGVPEIKPILKSGSKEETTKVEKSTKPTLGEVGKELLQAFRFFDRNRAGFIRVEDMRLILHNLGKFLSHRDVKELVQSALIESNTGRDDRILYKKLINMDL</sequence>
<dbReference type="Gramene" id="PHT81217">
    <property type="protein sequence ID" value="PHT81217"/>
    <property type="gene ID" value="T459_14232"/>
</dbReference>
<evidence type="ECO:0000256" key="2">
    <source>
        <dbReference type="SAM" id="MobiDB-lite"/>
    </source>
</evidence>
<dbReference type="SUPFAM" id="SSF47473">
    <property type="entry name" value="EF-hand"/>
    <property type="match status" value="1"/>
</dbReference>
<evidence type="ECO:0000256" key="1">
    <source>
        <dbReference type="ARBA" id="ARBA00023054"/>
    </source>
</evidence>
<feature type="compositionally biased region" description="Basic and acidic residues" evidence="2">
    <location>
        <begin position="1179"/>
        <end position="1230"/>
    </location>
</feature>
<evidence type="ECO:0000256" key="3">
    <source>
        <dbReference type="SAM" id="SignalP"/>
    </source>
</evidence>
<feature type="compositionally biased region" description="Polar residues" evidence="2">
    <location>
        <begin position="80"/>
        <end position="91"/>
    </location>
</feature>
<feature type="region of interest" description="Disordered" evidence="2">
    <location>
        <begin position="1173"/>
        <end position="1328"/>
    </location>
</feature>
<feature type="chain" id="PRO_5013713550" description="EF-hand domain-containing protein" evidence="3">
    <location>
        <begin position="23"/>
        <end position="1403"/>
    </location>
</feature>
<feature type="region of interest" description="Disordered" evidence="2">
    <location>
        <begin position="861"/>
        <end position="893"/>
    </location>
</feature>
<feature type="region of interest" description="Disordered" evidence="2">
    <location>
        <begin position="1022"/>
        <end position="1108"/>
    </location>
</feature>
<feature type="domain" description="EF-hand" evidence="4">
    <location>
        <begin position="1333"/>
        <end position="1368"/>
    </location>
</feature>
<dbReference type="PANTHER" id="PTHR14304">
    <property type="entry name" value="CELL DIVISION CYCLE AND APOPTOSIS REGULATOR PROTEIN"/>
    <property type="match status" value="1"/>
</dbReference>
<name>A0A2G2ZGU0_CAPAN</name>
<comment type="caution">
    <text evidence="5">The sequence shown here is derived from an EMBL/GenBank/DDBJ whole genome shotgun (WGS) entry which is preliminary data.</text>
</comment>
<feature type="region of interest" description="Disordered" evidence="2">
    <location>
        <begin position="968"/>
        <end position="990"/>
    </location>
</feature>
<dbReference type="Proteomes" id="UP000222542">
    <property type="component" value="Unassembled WGS sequence"/>
</dbReference>
<feature type="compositionally biased region" description="Basic and acidic residues" evidence="2">
    <location>
        <begin position="1315"/>
        <end position="1327"/>
    </location>
</feature>
<feature type="compositionally biased region" description="Basic and acidic residues" evidence="2">
    <location>
        <begin position="458"/>
        <end position="496"/>
    </location>
</feature>
<reference evidence="5 6" key="2">
    <citation type="journal article" date="2017" name="Genome Biol.">
        <title>New reference genome sequences of hot pepper reveal the massive evolution of plant disease-resistance genes by retroduplication.</title>
        <authorList>
            <person name="Kim S."/>
            <person name="Park J."/>
            <person name="Yeom S.I."/>
            <person name="Kim Y.M."/>
            <person name="Seo E."/>
            <person name="Kim K.T."/>
            <person name="Kim M.S."/>
            <person name="Lee J.M."/>
            <person name="Cheong K."/>
            <person name="Shin H.S."/>
            <person name="Kim S.B."/>
            <person name="Han K."/>
            <person name="Lee J."/>
            <person name="Park M."/>
            <person name="Lee H.A."/>
            <person name="Lee H.Y."/>
            <person name="Lee Y."/>
            <person name="Oh S."/>
            <person name="Lee J.H."/>
            <person name="Choi E."/>
            <person name="Choi E."/>
            <person name="Lee S.E."/>
            <person name="Jeon J."/>
            <person name="Kim H."/>
            <person name="Choi G."/>
            <person name="Song H."/>
            <person name="Lee J."/>
            <person name="Lee S.C."/>
            <person name="Kwon J.K."/>
            <person name="Lee H.Y."/>
            <person name="Koo N."/>
            <person name="Hong Y."/>
            <person name="Kim R.W."/>
            <person name="Kang W.H."/>
            <person name="Huh J.H."/>
            <person name="Kang B.C."/>
            <person name="Yang T.J."/>
            <person name="Lee Y.H."/>
            <person name="Bennetzen J.L."/>
            <person name="Choi D."/>
        </authorList>
    </citation>
    <scope>NUCLEOTIDE SEQUENCE [LARGE SCALE GENOMIC DNA]</scope>
    <source>
        <strain evidence="6">cv. CM334</strain>
    </source>
</reference>
<feature type="compositionally biased region" description="Basic and acidic residues" evidence="2">
    <location>
        <begin position="861"/>
        <end position="873"/>
    </location>
</feature>
<feature type="compositionally biased region" description="Basic and acidic residues" evidence="2">
    <location>
        <begin position="1274"/>
        <end position="1294"/>
    </location>
</feature>
<dbReference type="STRING" id="4072.A0A2G2ZGU0"/>
<dbReference type="Gene3D" id="1.10.238.10">
    <property type="entry name" value="EF-hand"/>
    <property type="match status" value="1"/>
</dbReference>
<dbReference type="Pfam" id="PF14443">
    <property type="entry name" value="DBC1"/>
    <property type="match status" value="1"/>
</dbReference>
<evidence type="ECO:0000259" key="4">
    <source>
        <dbReference type="PROSITE" id="PS50222"/>
    </source>
</evidence>
<dbReference type="InterPro" id="IPR025954">
    <property type="entry name" value="DBC1/CARP1_inactive_NUDIX"/>
</dbReference>
<feature type="compositionally biased region" description="Basic and acidic residues" evidence="2">
    <location>
        <begin position="926"/>
        <end position="935"/>
    </location>
</feature>
<dbReference type="FunFam" id="1.10.238.10:FF:000157">
    <property type="entry name" value="ATP/GTP-binding protein family"/>
    <property type="match status" value="1"/>
</dbReference>
<dbReference type="Pfam" id="PF19256">
    <property type="entry name" value="LAIKA"/>
    <property type="match status" value="1"/>
</dbReference>
<dbReference type="InterPro" id="IPR002048">
    <property type="entry name" value="EF_hand_dom"/>
</dbReference>
<keyword evidence="3" id="KW-0732">Signal</keyword>
<feature type="region of interest" description="Disordered" evidence="2">
    <location>
        <begin position="745"/>
        <end position="808"/>
    </location>
</feature>
<feature type="region of interest" description="Disordered" evidence="2">
    <location>
        <begin position="376"/>
        <end position="499"/>
    </location>
</feature>
<feature type="compositionally biased region" description="Basic and acidic residues" evidence="2">
    <location>
        <begin position="745"/>
        <end position="769"/>
    </location>
</feature>
<evidence type="ECO:0000313" key="5">
    <source>
        <dbReference type="EMBL" id="PHT81217.1"/>
    </source>
</evidence>
<dbReference type="EMBL" id="AYRZ02000005">
    <property type="protein sequence ID" value="PHT81217.1"/>
    <property type="molecule type" value="Genomic_DNA"/>
</dbReference>
<feature type="signal peptide" evidence="3">
    <location>
        <begin position="1"/>
        <end position="22"/>
    </location>
</feature>
<dbReference type="PROSITE" id="PS50222">
    <property type="entry name" value="EF_HAND_2"/>
    <property type="match status" value="1"/>
</dbReference>
<keyword evidence="6" id="KW-1185">Reference proteome</keyword>
<proteinExistence type="predicted"/>
<reference evidence="5 6" key="1">
    <citation type="journal article" date="2014" name="Nat. Genet.">
        <title>Genome sequence of the hot pepper provides insights into the evolution of pungency in Capsicum species.</title>
        <authorList>
            <person name="Kim S."/>
            <person name="Park M."/>
            <person name="Yeom S.I."/>
            <person name="Kim Y.M."/>
            <person name="Lee J.M."/>
            <person name="Lee H.A."/>
            <person name="Seo E."/>
            <person name="Choi J."/>
            <person name="Cheong K."/>
            <person name="Kim K.T."/>
            <person name="Jung K."/>
            <person name="Lee G.W."/>
            <person name="Oh S.K."/>
            <person name="Bae C."/>
            <person name="Kim S.B."/>
            <person name="Lee H.Y."/>
            <person name="Kim S.Y."/>
            <person name="Kim M.S."/>
            <person name="Kang B.C."/>
            <person name="Jo Y.D."/>
            <person name="Yang H.B."/>
            <person name="Jeong H.J."/>
            <person name="Kang W.H."/>
            <person name="Kwon J.K."/>
            <person name="Shin C."/>
            <person name="Lim J.Y."/>
            <person name="Park J.H."/>
            <person name="Huh J.H."/>
            <person name="Kim J.S."/>
            <person name="Kim B.D."/>
            <person name="Cohen O."/>
            <person name="Paran I."/>
            <person name="Suh M.C."/>
            <person name="Lee S.B."/>
            <person name="Kim Y.K."/>
            <person name="Shin Y."/>
            <person name="Noh S.J."/>
            <person name="Park J."/>
            <person name="Seo Y.S."/>
            <person name="Kwon S.Y."/>
            <person name="Kim H.A."/>
            <person name="Park J.M."/>
            <person name="Kim H.J."/>
            <person name="Choi S.B."/>
            <person name="Bosland P.W."/>
            <person name="Reeves G."/>
            <person name="Jo S.H."/>
            <person name="Lee B.W."/>
            <person name="Cho H.T."/>
            <person name="Choi H.S."/>
            <person name="Lee M.S."/>
            <person name="Yu Y."/>
            <person name="Do Choi Y."/>
            <person name="Park B.S."/>
            <person name="van Deynze A."/>
            <person name="Ashrafi H."/>
            <person name="Hill T."/>
            <person name="Kim W.T."/>
            <person name="Pai H.S."/>
            <person name="Ahn H.K."/>
            <person name="Yeam I."/>
            <person name="Giovannoni J.J."/>
            <person name="Rose J.K."/>
            <person name="Sorensen I."/>
            <person name="Lee S.J."/>
            <person name="Kim R.W."/>
            <person name="Choi I.Y."/>
            <person name="Choi B.S."/>
            <person name="Lim J.S."/>
            <person name="Lee Y.H."/>
            <person name="Choi D."/>
        </authorList>
    </citation>
    <scope>NUCLEOTIDE SEQUENCE [LARGE SCALE GENOMIC DNA]</scope>
    <source>
        <strain evidence="6">cv. CM334</strain>
    </source>
</reference>
<dbReference type="InterPro" id="IPR025224">
    <property type="entry name" value="CCAR1/CCAR2"/>
</dbReference>
<feature type="region of interest" description="Disordered" evidence="2">
    <location>
        <begin position="926"/>
        <end position="947"/>
    </location>
</feature>
<feature type="compositionally biased region" description="Basic and acidic residues" evidence="2">
    <location>
        <begin position="1035"/>
        <end position="1099"/>
    </location>
</feature>
<dbReference type="SMART" id="SM01122">
    <property type="entry name" value="DBC1"/>
    <property type="match status" value="1"/>
</dbReference>
<organism evidence="5 6">
    <name type="scientific">Capsicum annuum</name>
    <name type="common">Capsicum pepper</name>
    <dbReference type="NCBI Taxonomy" id="4072"/>
    <lineage>
        <taxon>Eukaryota</taxon>
        <taxon>Viridiplantae</taxon>
        <taxon>Streptophyta</taxon>
        <taxon>Embryophyta</taxon>
        <taxon>Tracheophyta</taxon>
        <taxon>Spermatophyta</taxon>
        <taxon>Magnoliopsida</taxon>
        <taxon>eudicotyledons</taxon>
        <taxon>Gunneridae</taxon>
        <taxon>Pentapetalae</taxon>
        <taxon>asterids</taxon>
        <taxon>lamiids</taxon>
        <taxon>Solanales</taxon>
        <taxon>Solanaceae</taxon>
        <taxon>Solanoideae</taxon>
        <taxon>Capsiceae</taxon>
        <taxon>Capsicum</taxon>
    </lineage>
</organism>
<dbReference type="OMA" id="GHQIHDR"/>
<gene>
    <name evidence="5" type="ORF">T459_14232</name>
</gene>
<feature type="compositionally biased region" description="Acidic residues" evidence="2">
    <location>
        <begin position="1240"/>
        <end position="1266"/>
    </location>
</feature>
<protein>
    <recommendedName>
        <fullName evidence="4">EF-hand domain-containing protein</fullName>
    </recommendedName>
</protein>
<evidence type="ECO:0000313" key="6">
    <source>
        <dbReference type="Proteomes" id="UP000222542"/>
    </source>
</evidence>
<accession>A0A2G2ZGU0</accession>
<keyword evidence="1" id="KW-0175">Coiled coil</keyword>
<feature type="compositionally biased region" description="Basic and acidic residues" evidence="2">
    <location>
        <begin position="779"/>
        <end position="804"/>
    </location>
</feature>
<dbReference type="GO" id="GO:0005634">
    <property type="term" value="C:nucleus"/>
    <property type="evidence" value="ECO:0000318"/>
    <property type="project" value="GO_Central"/>
</dbReference>
<feature type="region of interest" description="Disordered" evidence="2">
    <location>
        <begin position="71"/>
        <end position="110"/>
    </location>
</feature>
<dbReference type="GO" id="GO:0006355">
    <property type="term" value="P:regulation of DNA-templated transcription"/>
    <property type="evidence" value="ECO:0000318"/>
    <property type="project" value="GO_Central"/>
</dbReference>